<dbReference type="Gene3D" id="1.20.5.170">
    <property type="match status" value="1"/>
</dbReference>
<gene>
    <name evidence="3" type="primary">BATF3</name>
</gene>
<dbReference type="InterPro" id="IPR046347">
    <property type="entry name" value="bZIP_sf"/>
</dbReference>
<dbReference type="GO" id="GO:0000981">
    <property type="term" value="F:DNA-binding transcription factor activity, RNA polymerase II-specific"/>
    <property type="evidence" value="ECO:0007669"/>
    <property type="project" value="TreeGrafter"/>
</dbReference>
<name>A0A1A8JG01_NOTKU</name>
<feature type="region of interest" description="Disordered" evidence="1">
    <location>
        <begin position="102"/>
        <end position="137"/>
    </location>
</feature>
<feature type="region of interest" description="Disordered" evidence="1">
    <location>
        <begin position="1"/>
        <end position="70"/>
    </location>
</feature>
<evidence type="ECO:0000256" key="1">
    <source>
        <dbReference type="SAM" id="MobiDB-lite"/>
    </source>
</evidence>
<protein>
    <submittedName>
        <fullName evidence="3">Basic leucine zipper transcription factor, ATF-like 3</fullName>
    </submittedName>
</protein>
<dbReference type="Pfam" id="PF00170">
    <property type="entry name" value="bZIP_1"/>
    <property type="match status" value="1"/>
</dbReference>
<dbReference type="SMART" id="SM00338">
    <property type="entry name" value="BRLZ"/>
    <property type="match status" value="1"/>
</dbReference>
<dbReference type="InterPro" id="IPR004827">
    <property type="entry name" value="bZIP"/>
</dbReference>
<proteinExistence type="predicted"/>
<dbReference type="PRINTS" id="PR00042">
    <property type="entry name" value="LEUZIPPRFOS"/>
</dbReference>
<dbReference type="PANTHER" id="PTHR23351:SF51">
    <property type="entry name" value="BASIC LEUCINE ZIPPER TRANSCRIPTIONAL FACTOR ATF-LIKE"/>
    <property type="match status" value="1"/>
</dbReference>
<feature type="region of interest" description="Disordered" evidence="1">
    <location>
        <begin position="155"/>
        <end position="210"/>
    </location>
</feature>
<feature type="domain" description="BZIP" evidence="2">
    <location>
        <begin position="38"/>
        <end position="101"/>
    </location>
</feature>
<sequence>MPLLFMDTGFEPSSPGGSLSAEECSSNLSGPDRDGDGRPRGTKRRQKNRDAARKSRRKQTERADELHEEFQQLERENSALLKEIALLKKDVQRYEAALEHHRPHCRLGGSCSPAADCKASPSPPLAPNSCTPPLSTSSHAQVAFQTFGYTEQLDLPSPAPVAASTKGPTSSSSSSSPSCSLLVPYSTSFSSQPAPHSLFSDPPVPPPSARLQLDSIHERLAGDAFVAKLDSSFAASSKEQPPVSLLGSDSSRVAKPRCPVYDPRLHPCHLSGNPNSTAAPLRPPPPQYHQAVSGLGPSAARYDQPESLLSMLTVPSPLDVPPTTSCSFDGSLFQPAPAPLLDPSKDYSLSEFLEFNDWILSGTGNQ</sequence>
<reference evidence="3" key="2">
    <citation type="submission" date="2016-06" db="EMBL/GenBank/DDBJ databases">
        <title>The genome of a short-lived fish provides insights into sex chromosome evolution and the genetic control of aging.</title>
        <authorList>
            <person name="Reichwald K."/>
            <person name="Felder M."/>
            <person name="Petzold A."/>
            <person name="Koch P."/>
            <person name="Groth M."/>
            <person name="Platzer M."/>
        </authorList>
    </citation>
    <scope>NUCLEOTIDE SEQUENCE</scope>
    <source>
        <tissue evidence="3">Brain</tissue>
    </source>
</reference>
<dbReference type="PROSITE" id="PS50217">
    <property type="entry name" value="BZIP"/>
    <property type="match status" value="1"/>
</dbReference>
<evidence type="ECO:0000259" key="2">
    <source>
        <dbReference type="PROSITE" id="PS50217"/>
    </source>
</evidence>
<evidence type="ECO:0000313" key="3">
    <source>
        <dbReference type="EMBL" id="SBR08689.1"/>
    </source>
</evidence>
<dbReference type="SUPFAM" id="SSF57959">
    <property type="entry name" value="Leucine zipper domain"/>
    <property type="match status" value="1"/>
</dbReference>
<dbReference type="GO" id="GO:0000978">
    <property type="term" value="F:RNA polymerase II cis-regulatory region sequence-specific DNA binding"/>
    <property type="evidence" value="ECO:0007669"/>
    <property type="project" value="TreeGrafter"/>
</dbReference>
<feature type="compositionally biased region" description="Polar residues" evidence="1">
    <location>
        <begin position="185"/>
        <end position="194"/>
    </location>
</feature>
<accession>A0A1A8JG01</accession>
<feature type="compositionally biased region" description="Polar residues" evidence="1">
    <location>
        <begin position="128"/>
        <end position="137"/>
    </location>
</feature>
<dbReference type="GO" id="GO:0005634">
    <property type="term" value="C:nucleus"/>
    <property type="evidence" value="ECO:0007669"/>
    <property type="project" value="TreeGrafter"/>
</dbReference>
<dbReference type="PANTHER" id="PTHR23351">
    <property type="entry name" value="FOS TRANSCRIPTION FACTOR-RELATED"/>
    <property type="match status" value="1"/>
</dbReference>
<dbReference type="EMBL" id="HAED01021936">
    <property type="protein sequence ID" value="SBR08689.1"/>
    <property type="molecule type" value="Transcribed_RNA"/>
</dbReference>
<dbReference type="CDD" id="cd14701">
    <property type="entry name" value="bZIP_BATF"/>
    <property type="match status" value="1"/>
</dbReference>
<dbReference type="PROSITE" id="PS00036">
    <property type="entry name" value="BZIP_BASIC"/>
    <property type="match status" value="1"/>
</dbReference>
<dbReference type="InterPro" id="IPR000837">
    <property type="entry name" value="AP-1"/>
</dbReference>
<organism evidence="3">
    <name type="scientific">Nothobranchius kuhntae</name>
    <name type="common">Beira killifish</name>
    <dbReference type="NCBI Taxonomy" id="321403"/>
    <lineage>
        <taxon>Eukaryota</taxon>
        <taxon>Metazoa</taxon>
        <taxon>Chordata</taxon>
        <taxon>Craniata</taxon>
        <taxon>Vertebrata</taxon>
        <taxon>Euteleostomi</taxon>
        <taxon>Actinopterygii</taxon>
        <taxon>Neopterygii</taxon>
        <taxon>Teleostei</taxon>
        <taxon>Neoteleostei</taxon>
        <taxon>Acanthomorphata</taxon>
        <taxon>Ovalentaria</taxon>
        <taxon>Atherinomorphae</taxon>
        <taxon>Cyprinodontiformes</taxon>
        <taxon>Nothobranchiidae</taxon>
        <taxon>Nothobranchius</taxon>
    </lineage>
</organism>
<feature type="compositionally biased region" description="Low complexity" evidence="1">
    <location>
        <begin position="170"/>
        <end position="180"/>
    </location>
</feature>
<feature type="compositionally biased region" description="Basic and acidic residues" evidence="1">
    <location>
        <begin position="48"/>
        <end position="70"/>
    </location>
</feature>
<reference evidence="3" key="1">
    <citation type="submission" date="2016-05" db="EMBL/GenBank/DDBJ databases">
        <authorList>
            <person name="Lavstsen T."/>
            <person name="Jespersen J.S."/>
        </authorList>
    </citation>
    <scope>NUCLEOTIDE SEQUENCE</scope>
    <source>
        <tissue evidence="3">Brain</tissue>
    </source>
</reference>
<dbReference type="AlphaFoldDB" id="A0A1A8JG01"/>